<gene>
    <name evidence="1" type="ORF">CTheo_904</name>
</gene>
<reference evidence="1 2" key="1">
    <citation type="journal article" date="2019" name="Fungal Biol. Biotechnol.">
        <title>Draft genome sequence of fastidious pathogen Ceratobasidium theobromae, which causes vascular-streak dieback in Theobroma cacao.</title>
        <authorList>
            <person name="Ali S.S."/>
            <person name="Asman A."/>
            <person name="Shao J."/>
            <person name="Firmansyah A.P."/>
            <person name="Susilo A.W."/>
            <person name="Rosmana A."/>
            <person name="McMahon P."/>
            <person name="Junaid M."/>
            <person name="Guest D."/>
            <person name="Kheng T.Y."/>
            <person name="Meinhardt L.W."/>
            <person name="Bailey B.A."/>
        </authorList>
    </citation>
    <scope>NUCLEOTIDE SEQUENCE [LARGE SCALE GENOMIC DNA]</scope>
    <source>
        <strain evidence="1 2">CT2</strain>
    </source>
</reference>
<keyword evidence="2" id="KW-1185">Reference proteome</keyword>
<dbReference type="EMBL" id="SSOP01000007">
    <property type="protein sequence ID" value="KAB5595666.1"/>
    <property type="molecule type" value="Genomic_DNA"/>
</dbReference>
<proteinExistence type="predicted"/>
<comment type="caution">
    <text evidence="1">The sequence shown here is derived from an EMBL/GenBank/DDBJ whole genome shotgun (WGS) entry which is preliminary data.</text>
</comment>
<protein>
    <submittedName>
        <fullName evidence="1">Uncharacterized protein</fullName>
    </submittedName>
</protein>
<dbReference type="AlphaFoldDB" id="A0A5N5QWX0"/>
<accession>A0A5N5QWX0</accession>
<sequence length="161" mass="17868">MRLSNAVPHGSRKLYVGTAYLGRDLFQHDPKPNAPFGNTNTLAPKREYKGTDPSRLYEITYKLIGEVWIRGGFARGLSIVSRFMAWQAAFHFTCINGKHDITLQVHFAVLIRILTPGGSSQALPRQWYAVPHAFTVSLGTSNTSALTAHGGDRRLPNVPCY</sequence>
<evidence type="ECO:0000313" key="1">
    <source>
        <dbReference type="EMBL" id="KAB5595666.1"/>
    </source>
</evidence>
<name>A0A5N5QWX0_9AGAM</name>
<dbReference type="Proteomes" id="UP000383932">
    <property type="component" value="Unassembled WGS sequence"/>
</dbReference>
<evidence type="ECO:0000313" key="2">
    <source>
        <dbReference type="Proteomes" id="UP000383932"/>
    </source>
</evidence>
<organism evidence="1 2">
    <name type="scientific">Ceratobasidium theobromae</name>
    <dbReference type="NCBI Taxonomy" id="1582974"/>
    <lineage>
        <taxon>Eukaryota</taxon>
        <taxon>Fungi</taxon>
        <taxon>Dikarya</taxon>
        <taxon>Basidiomycota</taxon>
        <taxon>Agaricomycotina</taxon>
        <taxon>Agaricomycetes</taxon>
        <taxon>Cantharellales</taxon>
        <taxon>Ceratobasidiaceae</taxon>
        <taxon>Ceratobasidium</taxon>
    </lineage>
</organism>